<dbReference type="PANTHER" id="PTHR38612:SF2">
    <property type="entry name" value="PROTEIN DCT-5"/>
    <property type="match status" value="1"/>
</dbReference>
<evidence type="ECO:0000313" key="4">
    <source>
        <dbReference type="WBParaSite" id="Hba_21127"/>
    </source>
</evidence>
<keyword evidence="3" id="KW-1185">Reference proteome</keyword>
<keyword evidence="2" id="KW-0812">Transmembrane</keyword>
<feature type="transmembrane region" description="Helical" evidence="2">
    <location>
        <begin position="37"/>
        <end position="63"/>
    </location>
</feature>
<evidence type="ECO:0000256" key="1">
    <source>
        <dbReference type="SAM" id="MobiDB-lite"/>
    </source>
</evidence>
<evidence type="ECO:0000256" key="2">
    <source>
        <dbReference type="SAM" id="Phobius"/>
    </source>
</evidence>
<keyword evidence="2" id="KW-0472">Membrane</keyword>
<sequence>MSQPQKTIHHPKKITLGTDQDPFNKPELEHTLKGRELYLFVLFYTVAVLLIVMMFEFFMPVLFNPNYPNID</sequence>
<evidence type="ECO:0000313" key="3">
    <source>
        <dbReference type="Proteomes" id="UP000095283"/>
    </source>
</evidence>
<dbReference type="PANTHER" id="PTHR38612">
    <property type="entry name" value="PROTEIN DCT-5-RELATED"/>
    <property type="match status" value="1"/>
</dbReference>
<reference evidence="4" key="1">
    <citation type="submission" date="2016-11" db="UniProtKB">
        <authorList>
            <consortium name="WormBaseParasite"/>
        </authorList>
    </citation>
    <scope>IDENTIFICATION</scope>
</reference>
<organism evidence="3 4">
    <name type="scientific">Heterorhabditis bacteriophora</name>
    <name type="common">Entomopathogenic nematode worm</name>
    <dbReference type="NCBI Taxonomy" id="37862"/>
    <lineage>
        <taxon>Eukaryota</taxon>
        <taxon>Metazoa</taxon>
        <taxon>Ecdysozoa</taxon>
        <taxon>Nematoda</taxon>
        <taxon>Chromadorea</taxon>
        <taxon>Rhabditida</taxon>
        <taxon>Rhabditina</taxon>
        <taxon>Rhabditomorpha</taxon>
        <taxon>Strongyloidea</taxon>
        <taxon>Heterorhabditidae</taxon>
        <taxon>Heterorhabditis</taxon>
    </lineage>
</organism>
<dbReference type="InterPro" id="IPR035161">
    <property type="entry name" value="DUF5332"/>
</dbReference>
<dbReference type="AlphaFoldDB" id="A0A1I7XUW3"/>
<proteinExistence type="predicted"/>
<feature type="region of interest" description="Disordered" evidence="1">
    <location>
        <begin position="1"/>
        <end position="22"/>
    </location>
</feature>
<accession>A0A1I7XUW3</accession>
<protein>
    <submittedName>
        <fullName evidence="4">Cytochrome bc complex cytochrome b subunit</fullName>
    </submittedName>
</protein>
<name>A0A1I7XUW3_HETBA</name>
<dbReference type="WBParaSite" id="Hba_21127">
    <property type="protein sequence ID" value="Hba_21127"/>
    <property type="gene ID" value="Hba_21127"/>
</dbReference>
<keyword evidence="2" id="KW-1133">Transmembrane helix</keyword>
<dbReference type="Proteomes" id="UP000095283">
    <property type="component" value="Unplaced"/>
</dbReference>